<evidence type="ECO:0000313" key="12">
    <source>
        <dbReference type="EMBL" id="ODQ57517.1"/>
    </source>
</evidence>
<evidence type="ECO:0000256" key="11">
    <source>
        <dbReference type="RuleBase" id="RU000488"/>
    </source>
</evidence>
<dbReference type="FunFam" id="1.50.40.10:FF:000029">
    <property type="entry name" value="Solute carrier family 25 member 28"/>
    <property type="match status" value="1"/>
</dbReference>
<evidence type="ECO:0000256" key="7">
    <source>
        <dbReference type="ARBA" id="ARBA00022989"/>
    </source>
</evidence>
<dbReference type="PRINTS" id="PR00926">
    <property type="entry name" value="MITOCARRIER"/>
</dbReference>
<keyword evidence="9 10" id="KW-0472">Membrane</keyword>
<gene>
    <name evidence="12" type="ORF">WICANDRAFT_15203</name>
</gene>
<keyword evidence="7" id="KW-1133">Transmembrane helix</keyword>
<dbReference type="SUPFAM" id="SSF103506">
    <property type="entry name" value="Mitochondrial carrier"/>
    <property type="match status" value="1"/>
</dbReference>
<dbReference type="STRING" id="683960.A0A1E3NY63"/>
<proteinExistence type="inferred from homology"/>
<evidence type="ECO:0000256" key="4">
    <source>
        <dbReference type="ARBA" id="ARBA00022692"/>
    </source>
</evidence>
<dbReference type="EMBL" id="KV454213">
    <property type="protein sequence ID" value="ODQ57517.1"/>
    <property type="molecule type" value="Genomic_DNA"/>
</dbReference>
<dbReference type="Gene3D" id="1.50.40.10">
    <property type="entry name" value="Mitochondrial carrier domain"/>
    <property type="match status" value="1"/>
</dbReference>
<evidence type="ECO:0000256" key="5">
    <source>
        <dbReference type="ARBA" id="ARBA00022737"/>
    </source>
</evidence>
<dbReference type="GO" id="GO:0015093">
    <property type="term" value="F:ferrous iron transmembrane transporter activity"/>
    <property type="evidence" value="ECO:0007669"/>
    <property type="project" value="TreeGrafter"/>
</dbReference>
<dbReference type="RefSeq" id="XP_019036724.1">
    <property type="nucleotide sequence ID" value="XM_019180636.1"/>
</dbReference>
<dbReference type="GO" id="GO:0005743">
    <property type="term" value="C:mitochondrial inner membrane"/>
    <property type="evidence" value="ECO:0007669"/>
    <property type="project" value="UniProtKB-SubCell"/>
</dbReference>
<protein>
    <submittedName>
        <fullName evidence="12">Uncharacterized protein</fullName>
    </submittedName>
</protein>
<dbReference type="InterPro" id="IPR002067">
    <property type="entry name" value="MCP"/>
</dbReference>
<name>A0A1E3NY63_WICAA</name>
<accession>A0A1E3NY63</accession>
<feature type="repeat" description="Solcar" evidence="10">
    <location>
        <begin position="203"/>
        <end position="294"/>
    </location>
</feature>
<dbReference type="Proteomes" id="UP000094112">
    <property type="component" value="Unassembled WGS sequence"/>
</dbReference>
<feature type="non-terminal residue" evidence="12">
    <location>
        <position position="295"/>
    </location>
</feature>
<dbReference type="PANTHER" id="PTHR45758">
    <property type="entry name" value="MITOFERRIN-1-RELATED"/>
    <property type="match status" value="1"/>
</dbReference>
<dbReference type="AlphaFoldDB" id="A0A1E3NY63"/>
<dbReference type="Pfam" id="PF00153">
    <property type="entry name" value="Mito_carr"/>
    <property type="match status" value="3"/>
</dbReference>
<keyword evidence="8" id="KW-0496">Mitochondrion</keyword>
<keyword evidence="13" id="KW-1185">Reference proteome</keyword>
<evidence type="ECO:0000256" key="1">
    <source>
        <dbReference type="ARBA" id="ARBA00004448"/>
    </source>
</evidence>
<dbReference type="InterPro" id="IPR023395">
    <property type="entry name" value="MCP_dom_sf"/>
</dbReference>
<feature type="non-terminal residue" evidence="12">
    <location>
        <position position="1"/>
    </location>
</feature>
<comment type="subcellular location">
    <subcellularLocation>
        <location evidence="1">Mitochondrion inner membrane</location>
        <topology evidence="1">Multi-pass membrane protein</topology>
    </subcellularLocation>
</comment>
<dbReference type="GO" id="GO:0048250">
    <property type="term" value="P:iron import into the mitochondrion"/>
    <property type="evidence" value="ECO:0007669"/>
    <property type="project" value="TreeGrafter"/>
</dbReference>
<keyword evidence="6" id="KW-0999">Mitochondrion inner membrane</keyword>
<dbReference type="OrthoDB" id="43906at2759"/>
<comment type="similarity">
    <text evidence="2 11">Belongs to the mitochondrial carrier (TC 2.A.29) family.</text>
</comment>
<sequence length="295" mass="32229">EEIDYESLPEGTTLTSQCIAGAFAGILEHTVMYPVDAIKTRMQALQSSTSTASSKLEGVVSSLYRISSTEGWLSLWRGTSSVILGAGPAHAVYFGTYEYVKKQLIHEEDNSHQPMRVAVAGSAATIVSEALMNPFDVIKQRMQLQKIGTSSFLDTVGRIYQKEGFKAFYYSYPTTITMTIPFTALNFVVYESSAKVLNPSGHHDPLKHCIAGGLAGGVAAALTTPLDCIKTLLQTKGESSDLRIRNTNTLYGASKIIYQMDGISGFWKGTKPRIISNVPSTAICWTAYEMAKYYL</sequence>
<keyword evidence="4 10" id="KW-0812">Transmembrane</keyword>
<evidence type="ECO:0000256" key="9">
    <source>
        <dbReference type="ARBA" id="ARBA00023136"/>
    </source>
</evidence>
<feature type="repeat" description="Solcar" evidence="10">
    <location>
        <begin position="12"/>
        <end position="103"/>
    </location>
</feature>
<keyword evidence="5" id="KW-0677">Repeat</keyword>
<feature type="repeat" description="Solcar" evidence="10">
    <location>
        <begin position="112"/>
        <end position="196"/>
    </location>
</feature>
<reference evidence="12 13" key="1">
    <citation type="journal article" date="2016" name="Proc. Natl. Acad. Sci. U.S.A.">
        <title>Comparative genomics of biotechnologically important yeasts.</title>
        <authorList>
            <person name="Riley R."/>
            <person name="Haridas S."/>
            <person name="Wolfe K.H."/>
            <person name="Lopes M.R."/>
            <person name="Hittinger C.T."/>
            <person name="Goeker M."/>
            <person name="Salamov A.A."/>
            <person name="Wisecaver J.H."/>
            <person name="Long T.M."/>
            <person name="Calvey C.H."/>
            <person name="Aerts A.L."/>
            <person name="Barry K.W."/>
            <person name="Choi C."/>
            <person name="Clum A."/>
            <person name="Coughlan A.Y."/>
            <person name="Deshpande S."/>
            <person name="Douglass A.P."/>
            <person name="Hanson S.J."/>
            <person name="Klenk H.-P."/>
            <person name="LaButti K.M."/>
            <person name="Lapidus A."/>
            <person name="Lindquist E.A."/>
            <person name="Lipzen A.M."/>
            <person name="Meier-Kolthoff J.P."/>
            <person name="Ohm R.A."/>
            <person name="Otillar R.P."/>
            <person name="Pangilinan J.L."/>
            <person name="Peng Y."/>
            <person name="Rokas A."/>
            <person name="Rosa C.A."/>
            <person name="Scheuner C."/>
            <person name="Sibirny A.A."/>
            <person name="Slot J.C."/>
            <person name="Stielow J.B."/>
            <person name="Sun H."/>
            <person name="Kurtzman C.P."/>
            <person name="Blackwell M."/>
            <person name="Grigoriev I.V."/>
            <person name="Jeffries T.W."/>
        </authorList>
    </citation>
    <scope>NUCLEOTIDE SEQUENCE [LARGE SCALE GENOMIC DNA]</scope>
    <source>
        <strain evidence="13">ATCC 58044 / CBS 1984 / NCYC 433 / NRRL Y-366-8</strain>
    </source>
</reference>
<organism evidence="12 13">
    <name type="scientific">Wickerhamomyces anomalus (strain ATCC 58044 / CBS 1984 / NCYC 433 / NRRL Y-366-8)</name>
    <name type="common">Yeast</name>
    <name type="synonym">Hansenula anomala</name>
    <dbReference type="NCBI Taxonomy" id="683960"/>
    <lineage>
        <taxon>Eukaryota</taxon>
        <taxon>Fungi</taxon>
        <taxon>Dikarya</taxon>
        <taxon>Ascomycota</taxon>
        <taxon>Saccharomycotina</taxon>
        <taxon>Saccharomycetes</taxon>
        <taxon>Phaffomycetales</taxon>
        <taxon>Wickerhamomycetaceae</taxon>
        <taxon>Wickerhamomyces</taxon>
    </lineage>
</organism>
<evidence type="ECO:0000256" key="2">
    <source>
        <dbReference type="ARBA" id="ARBA00006375"/>
    </source>
</evidence>
<dbReference type="GeneID" id="30197882"/>
<dbReference type="InterPro" id="IPR018108">
    <property type="entry name" value="MCP_transmembrane"/>
</dbReference>
<evidence type="ECO:0000256" key="8">
    <source>
        <dbReference type="ARBA" id="ARBA00023128"/>
    </source>
</evidence>
<evidence type="ECO:0000256" key="3">
    <source>
        <dbReference type="ARBA" id="ARBA00022448"/>
    </source>
</evidence>
<evidence type="ECO:0000256" key="10">
    <source>
        <dbReference type="PROSITE-ProRule" id="PRU00282"/>
    </source>
</evidence>
<evidence type="ECO:0000256" key="6">
    <source>
        <dbReference type="ARBA" id="ARBA00022792"/>
    </source>
</evidence>
<keyword evidence="3 11" id="KW-0813">Transport</keyword>
<dbReference type="PROSITE" id="PS50920">
    <property type="entry name" value="SOLCAR"/>
    <property type="match status" value="3"/>
</dbReference>
<dbReference type="PANTHER" id="PTHR45758:SF4">
    <property type="entry name" value="MITOFERRIN-1"/>
    <property type="match status" value="1"/>
</dbReference>
<evidence type="ECO:0000313" key="13">
    <source>
        <dbReference type="Proteomes" id="UP000094112"/>
    </source>
</evidence>